<evidence type="ECO:0000313" key="3">
    <source>
        <dbReference type="Proteomes" id="UP000799764"/>
    </source>
</evidence>
<comment type="caution">
    <text evidence="2">The sequence shown here is derived from an EMBL/GenBank/DDBJ whole genome shotgun (WGS) entry which is preliminary data.</text>
</comment>
<dbReference type="Proteomes" id="UP000799764">
    <property type="component" value="Unassembled WGS sequence"/>
</dbReference>
<reference evidence="2" key="1">
    <citation type="journal article" date="2020" name="Stud. Mycol.">
        <title>101 Dothideomycetes genomes: a test case for predicting lifestyles and emergence of pathogens.</title>
        <authorList>
            <person name="Haridas S."/>
            <person name="Albert R."/>
            <person name="Binder M."/>
            <person name="Bloem J."/>
            <person name="Labutti K."/>
            <person name="Salamov A."/>
            <person name="Andreopoulos B."/>
            <person name="Baker S."/>
            <person name="Barry K."/>
            <person name="Bills G."/>
            <person name="Bluhm B."/>
            <person name="Cannon C."/>
            <person name="Castanera R."/>
            <person name="Culley D."/>
            <person name="Daum C."/>
            <person name="Ezra D."/>
            <person name="Gonzalez J."/>
            <person name="Henrissat B."/>
            <person name="Kuo A."/>
            <person name="Liang C."/>
            <person name="Lipzen A."/>
            <person name="Lutzoni F."/>
            <person name="Magnuson J."/>
            <person name="Mondo S."/>
            <person name="Nolan M."/>
            <person name="Ohm R."/>
            <person name="Pangilinan J."/>
            <person name="Park H.-J."/>
            <person name="Ramirez L."/>
            <person name="Alfaro M."/>
            <person name="Sun H."/>
            <person name="Tritt A."/>
            <person name="Yoshinaga Y."/>
            <person name="Zwiers L.-H."/>
            <person name="Turgeon B."/>
            <person name="Goodwin S."/>
            <person name="Spatafora J."/>
            <person name="Crous P."/>
            <person name="Grigoriev I."/>
        </authorList>
    </citation>
    <scope>NUCLEOTIDE SEQUENCE</scope>
    <source>
        <strain evidence="2">CBS 690.94</strain>
    </source>
</reference>
<organism evidence="2 3">
    <name type="scientific">Karstenula rhodostoma CBS 690.94</name>
    <dbReference type="NCBI Taxonomy" id="1392251"/>
    <lineage>
        <taxon>Eukaryota</taxon>
        <taxon>Fungi</taxon>
        <taxon>Dikarya</taxon>
        <taxon>Ascomycota</taxon>
        <taxon>Pezizomycotina</taxon>
        <taxon>Dothideomycetes</taxon>
        <taxon>Pleosporomycetidae</taxon>
        <taxon>Pleosporales</taxon>
        <taxon>Massarineae</taxon>
        <taxon>Didymosphaeriaceae</taxon>
        <taxon>Karstenula</taxon>
    </lineage>
</organism>
<evidence type="ECO:0000313" key="2">
    <source>
        <dbReference type="EMBL" id="KAF2440327.1"/>
    </source>
</evidence>
<gene>
    <name evidence="2" type="ORF">P171DRAFT_98968</name>
</gene>
<dbReference type="EMBL" id="MU001507">
    <property type="protein sequence ID" value="KAF2440327.1"/>
    <property type="molecule type" value="Genomic_DNA"/>
</dbReference>
<evidence type="ECO:0000256" key="1">
    <source>
        <dbReference type="SAM" id="MobiDB-lite"/>
    </source>
</evidence>
<proteinExistence type="predicted"/>
<feature type="compositionally biased region" description="Polar residues" evidence="1">
    <location>
        <begin position="60"/>
        <end position="75"/>
    </location>
</feature>
<sequence>MREWSVGRMDGMRDACVGLPYQPPILHRLDMHDSAYLPTYPSTQRQTKHPQPTRPRHASQTRVHVFSPRSSSVTYSPDREMPAKRRQAKRQHGEFKATTSKSEQKEKIRFLQGQGIHEPRMPSPRGRAHTWSRSRAAMPSHSAPIRFKFPFLQRTRYEI</sequence>
<dbReference type="AlphaFoldDB" id="A0A9P4PAG7"/>
<name>A0A9P4PAG7_9PLEO</name>
<feature type="region of interest" description="Disordered" evidence="1">
    <location>
        <begin position="36"/>
        <end position="106"/>
    </location>
</feature>
<accession>A0A9P4PAG7</accession>
<protein>
    <submittedName>
        <fullName evidence="2">Uncharacterized protein</fullName>
    </submittedName>
</protein>
<keyword evidence="3" id="KW-1185">Reference proteome</keyword>